<dbReference type="GO" id="GO:0000209">
    <property type="term" value="P:protein polyubiquitination"/>
    <property type="evidence" value="ECO:0007669"/>
    <property type="project" value="TreeGrafter"/>
</dbReference>
<dbReference type="InterPro" id="IPR050952">
    <property type="entry name" value="TRIM-NHL_E3_ligases"/>
</dbReference>
<name>A0A378II69_9GAMM</name>
<dbReference type="STRING" id="28085.Lcin_2882"/>
<dbReference type="RefSeq" id="WP_238589559.1">
    <property type="nucleotide sequence ID" value="NZ_CAAAHQ010000002.1"/>
</dbReference>
<dbReference type="Gene3D" id="2.120.10.30">
    <property type="entry name" value="TolB, C-terminal domain"/>
    <property type="match status" value="1"/>
</dbReference>
<dbReference type="AlphaFoldDB" id="A0A378II69"/>
<reference evidence="3 5" key="2">
    <citation type="submission" date="2018-06" db="EMBL/GenBank/DDBJ databases">
        <authorList>
            <consortium name="Pathogen Informatics"/>
            <person name="Doyle S."/>
        </authorList>
    </citation>
    <scope>NUCLEOTIDE SEQUENCE [LARGE SCALE GENOMIC DNA]</scope>
    <source>
        <strain evidence="3 5">NCTC12438</strain>
    </source>
</reference>
<dbReference type="InterPro" id="IPR011042">
    <property type="entry name" value="6-blade_b-propeller_TolB-like"/>
</dbReference>
<keyword evidence="4" id="KW-1185">Reference proteome</keyword>
<dbReference type="GO" id="GO:0043161">
    <property type="term" value="P:proteasome-mediated ubiquitin-dependent protein catabolic process"/>
    <property type="evidence" value="ECO:0007669"/>
    <property type="project" value="TreeGrafter"/>
</dbReference>
<proteinExistence type="predicted"/>
<evidence type="ECO:0000313" key="4">
    <source>
        <dbReference type="Proteomes" id="UP000054854"/>
    </source>
</evidence>
<evidence type="ECO:0000313" key="5">
    <source>
        <dbReference type="Proteomes" id="UP000255316"/>
    </source>
</evidence>
<reference evidence="2 4" key="1">
    <citation type="submission" date="2015-11" db="EMBL/GenBank/DDBJ databases">
        <title>Genomic analysis of 38 Legionella species identifies large and diverse effector repertoires.</title>
        <authorList>
            <person name="Burstein D."/>
            <person name="Amaro F."/>
            <person name="Zusman T."/>
            <person name="Lifshitz Z."/>
            <person name="Cohen O."/>
            <person name="Gilbert J.A."/>
            <person name="Pupko T."/>
            <person name="Shuman H.A."/>
            <person name="Segal G."/>
        </authorList>
    </citation>
    <scope>NUCLEOTIDE SEQUENCE [LARGE SCALE GENOMIC DNA]</scope>
    <source>
        <strain evidence="2 4">CDC#72-OH-14</strain>
    </source>
</reference>
<dbReference type="PANTHER" id="PTHR24104:SF25">
    <property type="entry name" value="PROTEIN LIN-41"/>
    <property type="match status" value="1"/>
</dbReference>
<accession>A0A378II69</accession>
<dbReference type="PANTHER" id="PTHR24104">
    <property type="entry name" value="E3 UBIQUITIN-PROTEIN LIGASE NHLRC1-RELATED"/>
    <property type="match status" value="1"/>
</dbReference>
<evidence type="ECO:0000313" key="2">
    <source>
        <dbReference type="EMBL" id="KTC81812.1"/>
    </source>
</evidence>
<protein>
    <submittedName>
        <fullName evidence="3">NHL repeat protein</fullName>
    </submittedName>
</protein>
<organism evidence="3 5">
    <name type="scientific">Legionella cincinnatiensis</name>
    <dbReference type="NCBI Taxonomy" id="28085"/>
    <lineage>
        <taxon>Bacteria</taxon>
        <taxon>Pseudomonadati</taxon>
        <taxon>Pseudomonadota</taxon>
        <taxon>Gammaproteobacteria</taxon>
        <taxon>Legionellales</taxon>
        <taxon>Legionellaceae</taxon>
        <taxon>Legionella</taxon>
    </lineage>
</organism>
<feature type="region of interest" description="Disordered" evidence="1">
    <location>
        <begin position="715"/>
        <end position="742"/>
    </location>
</feature>
<evidence type="ECO:0000256" key="1">
    <source>
        <dbReference type="SAM" id="MobiDB-lite"/>
    </source>
</evidence>
<gene>
    <name evidence="2" type="ORF">Lcin_2882</name>
    <name evidence="3" type="ORF">NCTC12438_01224</name>
</gene>
<dbReference type="GO" id="GO:0061630">
    <property type="term" value="F:ubiquitin protein ligase activity"/>
    <property type="evidence" value="ECO:0007669"/>
    <property type="project" value="TreeGrafter"/>
</dbReference>
<dbReference type="Proteomes" id="UP000255316">
    <property type="component" value="Unassembled WGS sequence"/>
</dbReference>
<dbReference type="EMBL" id="UGNX01000001">
    <property type="protein sequence ID" value="STX34620.1"/>
    <property type="molecule type" value="Genomic_DNA"/>
</dbReference>
<evidence type="ECO:0000313" key="3">
    <source>
        <dbReference type="EMBL" id="STX34620.1"/>
    </source>
</evidence>
<dbReference type="SUPFAM" id="SSF63829">
    <property type="entry name" value="Calcium-dependent phosphotriesterase"/>
    <property type="match status" value="1"/>
</dbReference>
<dbReference type="EMBL" id="LNXX01000047">
    <property type="protein sequence ID" value="KTC81812.1"/>
    <property type="molecule type" value="Genomic_DNA"/>
</dbReference>
<dbReference type="GO" id="GO:0008270">
    <property type="term" value="F:zinc ion binding"/>
    <property type="evidence" value="ECO:0007669"/>
    <property type="project" value="UniProtKB-KW"/>
</dbReference>
<sequence length="795" mass="84163">MKQHGIYKIGIVILIFLTMGMSYAGTPVWTFTPDGNFPPTVTVGKTSNATIKYTVTNQSHRTHQLIMKPIKGITSSGCSLPLGYHQFCTLTLQVHGNELSGAVVGGPILCSQGNPNQCYQPSAGNELNIKLAEITGKVQSGIANNILFINNASVTIYAAGPNGSEIVGSTLTNANGEFFIALSPGTLKTYKDYTFFVIARKGNDLVLANVMGTQIIPTLVVNELTTVATAYAMAQFLDPSKLLLGSSLMQGSLKGLNIASQMNHNLVDPMTGSFSSIIASPPNAFETNAQRSLGSLANLLLPCVRNGGSDCTFLYNETTFNGARPANVLAAIYSVARHPSNNVSGIFNLAQTTTVYIPSLTIPELPFPEFQSEPDAWTIAVKFNHSGNDTSCPFGGPGGMVQDKNGFIWITNNTIQGTPDSSNCMIVLKSNGAPADGKNWTPSSPIFGGGLLGGGLGICIAADNTIWQGNFGWGSCSTCIPNGSASQLTPLGHPISGPDGYQSAPPNELDRVQGIVSDKHNNIWMASVANNKVVVFRKGLPNDAISYQEPDMSYPFGIAIDKKERIWVTNNGAVQLPEDSSSNPGSVYVYRLTEAGIKLLKIISPVGLRLKEIAVDSIGNIWVASTVDNTTPISSSVYQIDGDNYNIIGNYTGGGIAGPWGLAIDGNDHIWVGNFESQPLGSQPFKARVSELCGNQPVTCPPGSTIPGDGISPETGYTLPSGGTQVRLPNGDPLRGKNQPPTFSPLMRQTYVLIDPAGNVWVTNNWKPVPITEGQLNTGGDGLVAFVGMAKPKDA</sequence>
<dbReference type="Proteomes" id="UP000054854">
    <property type="component" value="Unassembled WGS sequence"/>
</dbReference>